<feature type="region of interest" description="Disordered" evidence="1">
    <location>
        <begin position="43"/>
        <end position="62"/>
    </location>
</feature>
<reference evidence="3 4" key="1">
    <citation type="submission" date="2019-02" db="EMBL/GenBank/DDBJ databases">
        <title>The genomic architecture of introgression among sibling species of bacteria.</title>
        <authorList>
            <person name="Cavassim M.I.A."/>
            <person name="Moeskjaer S."/>
            <person name="Moslemi C."/>
            <person name="Fields B."/>
            <person name="Bachmann A."/>
            <person name="Vilhjalmsson B."/>
            <person name="Schierup M.H."/>
            <person name="Young J.P.W."/>
            <person name="Andersen S.U."/>
        </authorList>
    </citation>
    <scope>NUCLEOTIDE SEQUENCE [LARGE SCALE GENOMIC DNA]</scope>
    <source>
        <strain evidence="3 4">SM42</strain>
    </source>
</reference>
<comment type="caution">
    <text evidence="3">The sequence shown here is derived from an EMBL/GenBank/DDBJ whole genome shotgun (WGS) entry which is preliminary data.</text>
</comment>
<dbReference type="SUPFAM" id="SSF50199">
    <property type="entry name" value="Staphylococcal nuclease"/>
    <property type="match status" value="1"/>
</dbReference>
<accession>A0AAE8Q3U8</accession>
<name>A0AAE8Q3U8_9HYPH</name>
<dbReference type="Gene3D" id="2.40.50.90">
    <property type="match status" value="1"/>
</dbReference>
<feature type="chain" id="PRO_5042126989" evidence="2">
    <location>
        <begin position="25"/>
        <end position="208"/>
    </location>
</feature>
<dbReference type="Proteomes" id="UP000291892">
    <property type="component" value="Unassembled WGS sequence"/>
</dbReference>
<proteinExistence type="predicted"/>
<feature type="signal peptide" evidence="2">
    <location>
        <begin position="1"/>
        <end position="24"/>
    </location>
</feature>
<dbReference type="EMBL" id="SIKX01000008">
    <property type="protein sequence ID" value="TBF01012.1"/>
    <property type="molecule type" value="Genomic_DNA"/>
</dbReference>
<keyword evidence="2" id="KW-0732">Signal</keyword>
<organism evidence="3 4">
    <name type="scientific">Rhizobium ruizarguesonis</name>
    <dbReference type="NCBI Taxonomy" id="2081791"/>
    <lineage>
        <taxon>Bacteria</taxon>
        <taxon>Pseudomonadati</taxon>
        <taxon>Pseudomonadota</taxon>
        <taxon>Alphaproteobacteria</taxon>
        <taxon>Hyphomicrobiales</taxon>
        <taxon>Rhizobiaceae</taxon>
        <taxon>Rhizobium/Agrobacterium group</taxon>
        <taxon>Rhizobium</taxon>
    </lineage>
</organism>
<protein>
    <submittedName>
        <fullName evidence="3">Thermonuclease family protein</fullName>
    </submittedName>
</protein>
<dbReference type="AlphaFoldDB" id="A0AAE8Q3U8"/>
<dbReference type="InterPro" id="IPR035437">
    <property type="entry name" value="SNase_OB-fold_sf"/>
</dbReference>
<evidence type="ECO:0000313" key="4">
    <source>
        <dbReference type="Proteomes" id="UP000291892"/>
    </source>
</evidence>
<evidence type="ECO:0000256" key="1">
    <source>
        <dbReference type="SAM" id="MobiDB-lite"/>
    </source>
</evidence>
<dbReference type="RefSeq" id="WP_130663737.1">
    <property type="nucleotide sequence ID" value="NZ_SIKX01000008.1"/>
</dbReference>
<gene>
    <name evidence="3" type="ORF">ELG94_38815</name>
</gene>
<evidence type="ECO:0000256" key="2">
    <source>
        <dbReference type="SAM" id="SignalP"/>
    </source>
</evidence>
<sequence length="208" mass="22590">MLISTITVSGLSAAMNILPMLAQADMTPMASALVVRVQASEQDLPATGTRDDDQSSFRPFPSQAQFETGDTWISGGRRYRLYGLQSCLRGTNITVSAGVVRDCGELDLIMVQALIRDTRPVCATIKDLDQNNSVVACQTTTGQHRYDLATYMIAQGWGFAAVDGAGRLIVPGYRTAEEAARSARAGLWAYPDMPHPVSFLTQQARTQR</sequence>
<evidence type="ECO:0000313" key="3">
    <source>
        <dbReference type="EMBL" id="TBF01012.1"/>
    </source>
</evidence>